<feature type="region of interest" description="Disordered" evidence="3">
    <location>
        <begin position="747"/>
        <end position="766"/>
    </location>
</feature>
<reference evidence="7" key="1">
    <citation type="submission" date="2021-02" db="EMBL/GenBank/DDBJ databases">
        <title>Genome sequence Cadophora malorum strain M34.</title>
        <authorList>
            <person name="Stefanovic E."/>
            <person name="Vu D."/>
            <person name="Scully C."/>
            <person name="Dijksterhuis J."/>
            <person name="Roader J."/>
            <person name="Houbraken J."/>
        </authorList>
    </citation>
    <scope>NUCLEOTIDE SEQUENCE</scope>
    <source>
        <strain evidence="7">M34</strain>
    </source>
</reference>
<feature type="compositionally biased region" description="Acidic residues" evidence="3">
    <location>
        <begin position="747"/>
        <end position="762"/>
    </location>
</feature>
<dbReference type="Proteomes" id="UP000664132">
    <property type="component" value="Unassembled WGS sequence"/>
</dbReference>
<dbReference type="Pfam" id="PF00179">
    <property type="entry name" value="UQ_con"/>
    <property type="match status" value="1"/>
</dbReference>
<feature type="compositionally biased region" description="Acidic residues" evidence="3">
    <location>
        <begin position="1205"/>
        <end position="1214"/>
    </location>
</feature>
<dbReference type="SMART" id="SM00212">
    <property type="entry name" value="UBCc"/>
    <property type="match status" value="1"/>
</dbReference>
<dbReference type="GO" id="GO:0004842">
    <property type="term" value="F:ubiquitin-protein transferase activity"/>
    <property type="evidence" value="ECO:0007669"/>
    <property type="project" value="InterPro"/>
</dbReference>
<feature type="domain" description="U-box" evidence="6">
    <location>
        <begin position="919"/>
        <end position="992"/>
    </location>
</feature>
<dbReference type="SUPFAM" id="SSF53300">
    <property type="entry name" value="vWA-like"/>
    <property type="match status" value="1"/>
</dbReference>
<comment type="caution">
    <text evidence="7">The sequence shown here is derived from an EMBL/GenBank/DDBJ whole genome shotgun (WGS) entry which is preliminary data.</text>
</comment>
<dbReference type="InterPro" id="IPR016135">
    <property type="entry name" value="UBQ-conjugating_enzyme/RWD"/>
</dbReference>
<proteinExistence type="predicted"/>
<evidence type="ECO:0000256" key="3">
    <source>
        <dbReference type="SAM" id="MobiDB-lite"/>
    </source>
</evidence>
<dbReference type="PANTHER" id="PTHR46573">
    <property type="entry name" value="WD REPEAT, SAM AND U-BOX DOMAIN-CONTAINING PROTEIN 1"/>
    <property type="match status" value="1"/>
</dbReference>
<feature type="region of interest" description="Disordered" evidence="3">
    <location>
        <begin position="1192"/>
        <end position="1214"/>
    </location>
</feature>
<evidence type="ECO:0000259" key="4">
    <source>
        <dbReference type="PROSITE" id="PS50127"/>
    </source>
</evidence>
<dbReference type="InterPro" id="IPR002035">
    <property type="entry name" value="VWF_A"/>
</dbReference>
<evidence type="ECO:0000313" key="8">
    <source>
        <dbReference type="Proteomes" id="UP000664132"/>
    </source>
</evidence>
<evidence type="ECO:0000313" key="7">
    <source>
        <dbReference type="EMBL" id="KAG4424406.1"/>
    </source>
</evidence>
<name>A0A8H7WGC1_9HELO</name>
<dbReference type="PANTHER" id="PTHR46573:SF1">
    <property type="entry name" value="WD REPEAT, SAM AND U-BOX DOMAIN-CONTAINING PROTEIN 1"/>
    <property type="match status" value="1"/>
</dbReference>
<dbReference type="InterPro" id="IPR003613">
    <property type="entry name" value="Ubox_domain"/>
</dbReference>
<dbReference type="PROSITE" id="PS50234">
    <property type="entry name" value="VWFA"/>
    <property type="match status" value="1"/>
</dbReference>
<dbReference type="InterPro" id="IPR000608">
    <property type="entry name" value="UBC"/>
</dbReference>
<dbReference type="Gene3D" id="3.40.50.410">
    <property type="entry name" value="von Willebrand factor, type A domain"/>
    <property type="match status" value="1"/>
</dbReference>
<dbReference type="PROSITE" id="PS51698">
    <property type="entry name" value="U_BOX"/>
    <property type="match status" value="1"/>
</dbReference>
<organism evidence="7 8">
    <name type="scientific">Cadophora malorum</name>
    <dbReference type="NCBI Taxonomy" id="108018"/>
    <lineage>
        <taxon>Eukaryota</taxon>
        <taxon>Fungi</taxon>
        <taxon>Dikarya</taxon>
        <taxon>Ascomycota</taxon>
        <taxon>Pezizomycotina</taxon>
        <taxon>Leotiomycetes</taxon>
        <taxon>Helotiales</taxon>
        <taxon>Ploettnerulaceae</taxon>
        <taxon>Cadophora</taxon>
    </lineage>
</organism>
<dbReference type="GO" id="GO:0003755">
    <property type="term" value="F:peptidyl-prolyl cis-trans isomerase activity"/>
    <property type="evidence" value="ECO:0007669"/>
    <property type="project" value="UniProtKB-KW"/>
</dbReference>
<feature type="domain" description="VWFA" evidence="5">
    <location>
        <begin position="1226"/>
        <end position="1404"/>
    </location>
</feature>
<accession>A0A8H7WGC1</accession>
<keyword evidence="2" id="KW-0413">Isomerase</keyword>
<dbReference type="InterPro" id="IPR013083">
    <property type="entry name" value="Znf_RING/FYVE/PHD"/>
</dbReference>
<dbReference type="Gene3D" id="3.10.110.10">
    <property type="entry name" value="Ubiquitin Conjugating Enzyme"/>
    <property type="match status" value="1"/>
</dbReference>
<dbReference type="InterPro" id="IPR052085">
    <property type="entry name" value="WD-SAM-U-box"/>
</dbReference>
<dbReference type="GO" id="GO:0016567">
    <property type="term" value="P:protein ubiquitination"/>
    <property type="evidence" value="ECO:0007669"/>
    <property type="project" value="InterPro"/>
</dbReference>
<keyword evidence="2" id="KW-0697">Rotamase</keyword>
<dbReference type="OrthoDB" id="10069349at2759"/>
<dbReference type="PROSITE" id="PS50127">
    <property type="entry name" value="UBC_2"/>
    <property type="match status" value="1"/>
</dbReference>
<evidence type="ECO:0000259" key="5">
    <source>
        <dbReference type="PROSITE" id="PS50234"/>
    </source>
</evidence>
<evidence type="ECO:0000256" key="1">
    <source>
        <dbReference type="ARBA" id="ARBA00013194"/>
    </source>
</evidence>
<gene>
    <name evidence="7" type="ORF">IFR04_002462</name>
</gene>
<evidence type="ECO:0000259" key="6">
    <source>
        <dbReference type="PROSITE" id="PS51698"/>
    </source>
</evidence>
<dbReference type="EMBL" id="JAFJYH010000021">
    <property type="protein sequence ID" value="KAG4424406.1"/>
    <property type="molecule type" value="Genomic_DNA"/>
</dbReference>
<dbReference type="SUPFAM" id="SSF54495">
    <property type="entry name" value="UBC-like"/>
    <property type="match status" value="1"/>
</dbReference>
<evidence type="ECO:0000256" key="2">
    <source>
        <dbReference type="ARBA" id="ARBA00023110"/>
    </source>
</evidence>
<feature type="domain" description="UBC core" evidence="4">
    <location>
        <begin position="1481"/>
        <end position="1627"/>
    </location>
</feature>
<dbReference type="InterPro" id="IPR036465">
    <property type="entry name" value="vWFA_dom_sf"/>
</dbReference>
<keyword evidence="8" id="KW-1185">Reference proteome</keyword>
<dbReference type="CDD" id="cd16655">
    <property type="entry name" value="RING-Ubox_WDSUB1-like"/>
    <property type="match status" value="1"/>
</dbReference>
<dbReference type="CDD" id="cd00198">
    <property type="entry name" value="vWFA"/>
    <property type="match status" value="1"/>
</dbReference>
<sequence>MFSASFDTFTLNLDLAEESQMAPLERYTVSVSPPGVEPFQLLVPFPPTSTVAALASEVQRRTTSHDDWPEDSEVILHIGGTNGPILWDFDLLSTVVTNPAVDVVTATPRVKKQRANRIASNEQHQEQQQETETTVAGAIKIRVITPALARTYKDFRSIPVLRGSLKRTSTLRELKTHISNHLSYPFSAPSDTSQECNCSLARHINERALLTQLRPRDGGDSLSEPIGKLIVVHGRNLVVVLDTDHVEKSRLTAKVVEELGGEVESREMTFIGGTSTSSQNDAYTKLPVISICSKQRHGELNRARSNNFRGRLAPFASTGLDLHTWESPIELSTTNMNLNLDESCLTECAIDGILNIYVVERRFSTKDGSENESGKDAIFLESDAWRHPVIQSARGTAMLLSSLRVLTERISARQMEPPNQDAVLHVIHLLTRFPPAVRAVQILMSGKSPRPSERAALAQALYEVLKEVVPIQLIKSDPGRYFEGTRLLLGLILEKAKHLKLQATDSLPYVSTMSVLDLRNTFTMEPIVRPVQTPLGLVEEGYFEAFKMEGPLYFKTGEAPMTSLPLEQRIKRIALLSGGSVSQVTVFDLKFLSTTSCYAEKGGMNLVIPPRELCDLSYLSALCSRHNMAVLPPVSLASAESPALTLDRNGALSVFVGRPPCAQPGKDISIFRPMNGGEETVDVSIITQLLVPIIEAREADGTAIFDAFGDCFRRKFKEPNEIIMVCVDCSSSMSEDSDFIEIQDDTDESQNEFEMDSDDDSESSVSLPANGTTFLCSTIDEMKTLITEHESFNDMVAIVHDASSWNQRGMASRVLGLLSGLTSQELAHRLKQLDDSKRRLPFYQYRGVEAAGQSDISKLKSLIAGLATHKNAICDFLIYRAMNATVLDQNFVWNIGEAIPKIPRKSDVPVNTPSQEDFTVPHDFACPISRDVMDDPVFTCDGFTFDRNAIERWFQIRDSSPLTGLVLDNTDLRSNGELSIRIKDWIGGEDIILGNTNRPSRTRSSSSTITVRFFSRLGDFTRKVPTTLSLSDLYKLAFRGMKGRHPKFQMHCKNVFLAPAESSLSTANIVNNSIVHINIPDEPSATNASASGTDMFEELCLIKVFHQTDKVLFSYWIPKNTPNTFASVVFKYWRFQASKDNWYYTNNLLAWTGMTQEGDRHLRGHPHDPWSRLSQYLNHHSATGQLSYETVFDNDPSNTDRDGNEECEDDDVDMDTATSPAPLVLKVYMSLKKPERSGKNLTRLDVLKNMFEAFSNRLLAYGFNTHLGLISFKTSATISQVITHAIENFRHKVNVMNALGDTALWDALALANDQITEYAKRFPNAKKRIICLTDGMDTKSSQKAEIVSMSLLQNKVVVDSFCLGNEDNVDLRTVSYLTGGYKFKPESLEQAMAMMELEPVLSQLERPPIVIPPQSSSHPYDLYLRFAFAKDKAVPEVVTSEVFPPRRVHPNIDDSFVQLSSLSTNALQNQGTVNTHSDANLRTSRILTEIRNILANPHPHYDIYVSETNMSFWKIIVQGPPDSTYSTGTFSIYLDMEQDYPAFPPKCRFTTPIYHPNINRHGKVCHSILDRNWTSDTTNLQLINTIYSLLLVPEFSDPINAVVTLNYHWDEVAFHDEVKAHIQKHATKTRAEFKAEILGIEE</sequence>
<protein>
    <recommendedName>
        <fullName evidence="1">peptidylprolyl isomerase</fullName>
        <ecNumber evidence="1">5.2.1.8</ecNumber>
    </recommendedName>
</protein>
<dbReference type="Pfam" id="PF04564">
    <property type="entry name" value="U-box"/>
    <property type="match status" value="1"/>
</dbReference>
<dbReference type="SUPFAM" id="SSF57850">
    <property type="entry name" value="RING/U-box"/>
    <property type="match status" value="1"/>
</dbReference>
<dbReference type="SMART" id="SM00504">
    <property type="entry name" value="Ubox"/>
    <property type="match status" value="1"/>
</dbReference>
<dbReference type="EC" id="5.2.1.8" evidence="1"/>
<dbReference type="Gene3D" id="3.30.40.10">
    <property type="entry name" value="Zinc/RING finger domain, C3HC4 (zinc finger)"/>
    <property type="match status" value="1"/>
</dbReference>